<evidence type="ECO:0000313" key="2">
    <source>
        <dbReference type="Proteomes" id="UP000218731"/>
    </source>
</evidence>
<reference evidence="1 2" key="1">
    <citation type="submission" date="2015-11" db="EMBL/GenBank/DDBJ databases">
        <title>Complete genome sequencing of a biphenyl-degrading bacterium, Pseudomonas putida KF715 (=NBRC110667).</title>
        <authorList>
            <person name="Suenaga H."/>
            <person name="Fujihara N."/>
            <person name="Watanabe T."/>
            <person name="Hirose J."/>
            <person name="Kimura N."/>
            <person name="Yamazoe A."/>
            <person name="Hosoyama A."/>
            <person name="Shimodaira J."/>
            <person name="Furukawa K."/>
        </authorList>
    </citation>
    <scope>NUCLEOTIDE SEQUENCE [LARGE SCALE GENOMIC DNA]</scope>
    <source>
        <strain evidence="1 2">KF715</strain>
        <plasmid evidence="2">Plasmid pkf715a dna</plasmid>
    </source>
</reference>
<dbReference type="RefSeq" id="WP_096427055.1">
    <property type="nucleotide sequence ID" value="NZ_AP015030.1"/>
</dbReference>
<protein>
    <submittedName>
        <fullName evidence="1">Uncharacterized protein</fullName>
    </submittedName>
</protein>
<geneLocation type="plasmid" evidence="2">
    <name>pkf715a dna</name>
</geneLocation>
<name>A0A1L7NML3_PSEPU</name>
<proteinExistence type="predicted"/>
<dbReference type="AlphaFoldDB" id="A0A1L7NML3"/>
<evidence type="ECO:0000313" key="1">
    <source>
        <dbReference type="EMBL" id="BAW26716.1"/>
    </source>
</evidence>
<sequence length="116" mass="12809">MGNERGNCIDCGEELCHLDDDPNGAHNCTCVRCRAQDEHDFDAEPGAVFSRSGERIDNKPHRPAMPQNLRSVLESLPQLPQRQDSTAAQLADLRVIANRLGLYDAADAIKPMLGRQ</sequence>
<dbReference type="Proteomes" id="UP000218731">
    <property type="component" value="Plasmid pKF715A"/>
</dbReference>
<gene>
    <name evidence="1" type="ORF">KF715C_pA2110</name>
</gene>
<dbReference type="EMBL" id="AP015030">
    <property type="protein sequence ID" value="BAW26716.1"/>
    <property type="molecule type" value="Genomic_DNA"/>
</dbReference>
<accession>A0A1L7NML3</accession>
<keyword evidence="1" id="KW-0614">Plasmid</keyword>
<organism evidence="1 2">
    <name type="scientific">Pseudomonas putida</name>
    <name type="common">Arthrobacter siderocapsulatus</name>
    <dbReference type="NCBI Taxonomy" id="303"/>
    <lineage>
        <taxon>Bacteria</taxon>
        <taxon>Pseudomonadati</taxon>
        <taxon>Pseudomonadota</taxon>
        <taxon>Gammaproteobacteria</taxon>
        <taxon>Pseudomonadales</taxon>
        <taxon>Pseudomonadaceae</taxon>
        <taxon>Pseudomonas</taxon>
    </lineage>
</organism>